<feature type="site" description="Stabilizes the basic form of H active site to accept a proton" evidence="6">
    <location>
        <position position="98"/>
    </location>
</feature>
<dbReference type="CDD" id="cd00462">
    <property type="entry name" value="PTH"/>
    <property type="match status" value="1"/>
</dbReference>
<name>A0A1F5EKI2_9BACT</name>
<protein>
    <recommendedName>
        <fullName evidence="5 6">Peptidyl-tRNA hydrolase</fullName>
        <shortName evidence="6">Pth</shortName>
        <ecNumber evidence="1 6">3.1.1.29</ecNumber>
    </recommendedName>
</protein>
<comment type="function">
    <text evidence="6">Catalyzes the release of premature peptidyl moieties from peptidyl-tRNA molecules trapped in stalled 50S ribosomal subunits, and thus maintains levels of free tRNAs and 50S ribosomes.</text>
</comment>
<dbReference type="STRING" id="1797469.A3F08_01150"/>
<feature type="binding site" evidence="6">
    <location>
        <position position="14"/>
    </location>
    <ligand>
        <name>tRNA</name>
        <dbReference type="ChEBI" id="CHEBI:17843"/>
    </ligand>
</feature>
<dbReference type="AlphaFoldDB" id="A0A1F5EKI2"/>
<dbReference type="NCBIfam" id="TIGR00447">
    <property type="entry name" value="pth"/>
    <property type="match status" value="1"/>
</dbReference>
<dbReference type="SUPFAM" id="SSF53178">
    <property type="entry name" value="Peptidyl-tRNA hydrolase-like"/>
    <property type="match status" value="1"/>
</dbReference>
<dbReference type="EC" id="3.1.1.29" evidence="1 6"/>
<comment type="function">
    <text evidence="6">Hydrolyzes ribosome-free peptidyl-tRNAs (with 1 or more amino acids incorporated), which drop off the ribosome during protein synthesis, or as a result of ribosome stalling.</text>
</comment>
<dbReference type="GO" id="GO:0005737">
    <property type="term" value="C:cytoplasm"/>
    <property type="evidence" value="ECO:0007669"/>
    <property type="project" value="UniProtKB-SubCell"/>
</dbReference>
<dbReference type="EMBL" id="MEZV01000007">
    <property type="protein sequence ID" value="OGD67853.1"/>
    <property type="molecule type" value="Genomic_DNA"/>
</dbReference>
<reference evidence="7 8" key="1">
    <citation type="journal article" date="2016" name="Nat. Commun.">
        <title>Thousands of microbial genomes shed light on interconnected biogeochemical processes in an aquifer system.</title>
        <authorList>
            <person name="Anantharaman K."/>
            <person name="Brown C.T."/>
            <person name="Hug L.A."/>
            <person name="Sharon I."/>
            <person name="Castelle C.J."/>
            <person name="Probst A.J."/>
            <person name="Thomas B.C."/>
            <person name="Singh A."/>
            <person name="Wilkins M.J."/>
            <person name="Karaoz U."/>
            <person name="Brodie E.L."/>
            <person name="Williams K.H."/>
            <person name="Hubbard S.S."/>
            <person name="Banfield J.F."/>
        </authorList>
    </citation>
    <scope>NUCLEOTIDE SEQUENCE [LARGE SCALE GENOMIC DNA]</scope>
</reference>
<dbReference type="Proteomes" id="UP000176451">
    <property type="component" value="Unassembled WGS sequence"/>
</dbReference>
<feature type="active site" description="Proton acceptor" evidence="6">
    <location>
        <position position="19"/>
    </location>
</feature>
<feature type="binding site" evidence="6">
    <location>
        <position position="73"/>
    </location>
    <ligand>
        <name>tRNA</name>
        <dbReference type="ChEBI" id="CHEBI:17843"/>
    </ligand>
</feature>
<evidence type="ECO:0000256" key="2">
    <source>
        <dbReference type="ARBA" id="ARBA00022555"/>
    </source>
</evidence>
<dbReference type="Pfam" id="PF01195">
    <property type="entry name" value="Pept_tRNA_hydro"/>
    <property type="match status" value="1"/>
</dbReference>
<comment type="similarity">
    <text evidence="6">Belongs to the PTH family.</text>
</comment>
<gene>
    <name evidence="6" type="primary">pth</name>
    <name evidence="7" type="ORF">A3F08_01150</name>
</gene>
<comment type="catalytic activity">
    <reaction evidence="6">
        <text>an N-acyl-L-alpha-aminoacyl-tRNA + H2O = an N-acyl-L-amino acid + a tRNA + H(+)</text>
        <dbReference type="Rhea" id="RHEA:54448"/>
        <dbReference type="Rhea" id="RHEA-COMP:10123"/>
        <dbReference type="Rhea" id="RHEA-COMP:13883"/>
        <dbReference type="ChEBI" id="CHEBI:15377"/>
        <dbReference type="ChEBI" id="CHEBI:15378"/>
        <dbReference type="ChEBI" id="CHEBI:59874"/>
        <dbReference type="ChEBI" id="CHEBI:78442"/>
        <dbReference type="ChEBI" id="CHEBI:138191"/>
        <dbReference type="EC" id="3.1.1.29"/>
    </reaction>
</comment>
<comment type="subunit">
    <text evidence="6">Monomer.</text>
</comment>
<keyword evidence="2 6" id="KW-0820">tRNA-binding</keyword>
<dbReference type="PANTHER" id="PTHR17224">
    <property type="entry name" value="PEPTIDYL-TRNA HYDROLASE"/>
    <property type="match status" value="1"/>
</dbReference>
<evidence type="ECO:0000256" key="4">
    <source>
        <dbReference type="ARBA" id="ARBA00022884"/>
    </source>
</evidence>
<comment type="subcellular location">
    <subcellularLocation>
        <location evidence="6">Cytoplasm</location>
    </subcellularLocation>
</comment>
<keyword evidence="3 6" id="KW-0378">Hydrolase</keyword>
<proteinExistence type="inferred from homology"/>
<dbReference type="InterPro" id="IPR036416">
    <property type="entry name" value="Pept_tRNA_hydro_sf"/>
</dbReference>
<comment type="caution">
    <text evidence="7">The sequence shown here is derived from an EMBL/GenBank/DDBJ whole genome shotgun (WGS) entry which is preliminary data.</text>
</comment>
<keyword evidence="6" id="KW-0963">Cytoplasm</keyword>
<dbReference type="FunFam" id="3.40.50.1470:FF:000001">
    <property type="entry name" value="Peptidyl-tRNA hydrolase"/>
    <property type="match status" value="1"/>
</dbReference>
<organism evidence="7 8">
    <name type="scientific">Candidatus Berkelbacteria bacterium RIFCSPHIGHO2_12_FULL_36_9</name>
    <dbReference type="NCBI Taxonomy" id="1797469"/>
    <lineage>
        <taxon>Bacteria</taxon>
        <taxon>Candidatus Berkelbacteria</taxon>
    </lineage>
</organism>
<sequence>MKLIIGLGNPEERYKDNRHNVGFMVLSRIQNSEVGSQKILPFRLENQFQAEITQTGGIGEDRIIFAKPMSYMNNSGEAVLRLINYYKIDKDDLIVICDDLDLELGQIRIRYGGSSAGHNGVSSIIERIRDGNFWRIRVGIGTNKDKNLPAEKYVLQNFNPDEQKNIKRAIDKTAEIVLNVIENKEIKEETFNII</sequence>
<evidence type="ECO:0000313" key="8">
    <source>
        <dbReference type="Proteomes" id="UP000176451"/>
    </source>
</evidence>
<dbReference type="Gene3D" id="3.40.50.1470">
    <property type="entry name" value="Peptidyl-tRNA hydrolase"/>
    <property type="match status" value="1"/>
</dbReference>
<keyword evidence="4 6" id="KW-0694">RNA-binding</keyword>
<dbReference type="HAMAP" id="MF_00083">
    <property type="entry name" value="Pept_tRNA_hydro_bact"/>
    <property type="match status" value="1"/>
</dbReference>
<dbReference type="PANTHER" id="PTHR17224:SF1">
    <property type="entry name" value="PEPTIDYL-TRNA HYDROLASE"/>
    <property type="match status" value="1"/>
</dbReference>
<accession>A0A1F5EKI2</accession>
<evidence type="ECO:0000313" key="7">
    <source>
        <dbReference type="EMBL" id="OGD67853.1"/>
    </source>
</evidence>
<feature type="site" description="Discriminates between blocked and unblocked aminoacyl-tRNA" evidence="6">
    <location>
        <position position="9"/>
    </location>
</feature>
<dbReference type="InterPro" id="IPR001328">
    <property type="entry name" value="Pept_tRNA_hydro"/>
</dbReference>
<dbReference type="GO" id="GO:0006515">
    <property type="term" value="P:protein quality control for misfolded or incompletely synthesized proteins"/>
    <property type="evidence" value="ECO:0007669"/>
    <property type="project" value="UniProtKB-UniRule"/>
</dbReference>
<evidence type="ECO:0000256" key="1">
    <source>
        <dbReference type="ARBA" id="ARBA00013260"/>
    </source>
</evidence>
<dbReference type="GO" id="GO:0072344">
    <property type="term" value="P:rescue of stalled ribosome"/>
    <property type="evidence" value="ECO:0007669"/>
    <property type="project" value="UniProtKB-UniRule"/>
</dbReference>
<dbReference type="GO" id="GO:0004045">
    <property type="term" value="F:peptidyl-tRNA hydrolase activity"/>
    <property type="evidence" value="ECO:0007669"/>
    <property type="project" value="UniProtKB-UniRule"/>
</dbReference>
<feature type="binding site" evidence="6">
    <location>
        <position position="119"/>
    </location>
    <ligand>
        <name>tRNA</name>
        <dbReference type="ChEBI" id="CHEBI:17843"/>
    </ligand>
</feature>
<dbReference type="GO" id="GO:0000049">
    <property type="term" value="F:tRNA binding"/>
    <property type="evidence" value="ECO:0007669"/>
    <property type="project" value="UniProtKB-UniRule"/>
</dbReference>
<evidence type="ECO:0000256" key="5">
    <source>
        <dbReference type="ARBA" id="ARBA00050038"/>
    </source>
</evidence>
<evidence type="ECO:0000256" key="6">
    <source>
        <dbReference type="HAMAP-Rule" id="MF_00083"/>
    </source>
</evidence>
<evidence type="ECO:0000256" key="3">
    <source>
        <dbReference type="ARBA" id="ARBA00022801"/>
    </source>
</evidence>
<feature type="binding site" evidence="6">
    <location>
        <position position="71"/>
    </location>
    <ligand>
        <name>tRNA</name>
        <dbReference type="ChEBI" id="CHEBI:17843"/>
    </ligand>
</feature>